<protein>
    <submittedName>
        <fullName evidence="1">Uncharacterized protein</fullName>
    </submittedName>
</protein>
<accession>A0A6I1IPS7</accession>
<dbReference type="Proteomes" id="UP000468717">
    <property type="component" value="Unassembled WGS sequence"/>
</dbReference>
<comment type="caution">
    <text evidence="1">The sequence shown here is derived from an EMBL/GenBank/DDBJ whole genome shotgun (WGS) entry which is preliminary data.</text>
</comment>
<sequence>MSAYDQASIQINRCKRILALVDTYVEKQTTATRTDLRMALMDEFEAPAIASPGAAGSVDTCAEMHALCSACGGTGDVHRVNGEWLGECTCIHGQAQRRERQAQGEHPAPCARSCEAPAFQSLVRERDARIAQLEAQLVRRRTPLSPETQQAIAAACAAGQTFAATPAGLVFMNDGAEPGSGELDCPACGGSGHAGDVAAGSAP</sequence>
<name>A0A6I1IPS7_9BURK</name>
<dbReference type="EMBL" id="WFLI01000003">
    <property type="protein sequence ID" value="KAB8066221.1"/>
    <property type="molecule type" value="Genomic_DNA"/>
</dbReference>
<keyword evidence="2" id="KW-1185">Reference proteome</keyword>
<evidence type="ECO:0000313" key="1">
    <source>
        <dbReference type="EMBL" id="KAB8066221.1"/>
    </source>
</evidence>
<organism evidence="1 2">
    <name type="scientific">Janthinobacterium violaceinigrum</name>
    <dbReference type="NCBI Taxonomy" id="2654252"/>
    <lineage>
        <taxon>Bacteria</taxon>
        <taxon>Pseudomonadati</taxon>
        <taxon>Pseudomonadota</taxon>
        <taxon>Betaproteobacteria</taxon>
        <taxon>Burkholderiales</taxon>
        <taxon>Oxalobacteraceae</taxon>
        <taxon>Janthinobacterium</taxon>
    </lineage>
</organism>
<dbReference type="RefSeq" id="WP_152281322.1">
    <property type="nucleotide sequence ID" value="NZ_WFLI01000003.1"/>
</dbReference>
<evidence type="ECO:0000313" key="2">
    <source>
        <dbReference type="Proteomes" id="UP000468717"/>
    </source>
</evidence>
<reference evidence="1 2" key="1">
    <citation type="submission" date="2019-10" db="EMBL/GenBank/DDBJ databases">
        <title>Three novel species isolated from a subtropical stream in China.</title>
        <authorList>
            <person name="Lu H."/>
        </authorList>
    </citation>
    <scope>NUCLEOTIDE SEQUENCE [LARGE SCALE GENOMIC DNA]</scope>
    <source>
        <strain evidence="1 2">FT13W</strain>
    </source>
</reference>
<gene>
    <name evidence="1" type="ORF">GCN75_03200</name>
</gene>
<proteinExistence type="predicted"/>
<dbReference type="AlphaFoldDB" id="A0A6I1IPS7"/>